<feature type="domain" description="S1 motif" evidence="4">
    <location>
        <begin position="191"/>
        <end position="259"/>
    </location>
</feature>
<dbReference type="GO" id="GO:0005840">
    <property type="term" value="C:ribosome"/>
    <property type="evidence" value="ECO:0007669"/>
    <property type="project" value="UniProtKB-KW"/>
</dbReference>
<evidence type="ECO:0000259" key="4">
    <source>
        <dbReference type="PROSITE" id="PS50126"/>
    </source>
</evidence>
<sequence length="382" mass="42730">MVEEMKSEMAEVAPLNRGDIVKGKVTKVEDHQVLVDVNYKFDGVIPISELSSLHVDKASDVLSEGDEVEVKVIRINDEEDKLVLSKKAVDSDRAWEELQQKFESGETLEAEVADVVKGGLVVDLGVRGFIPASLVERHYVEDFSDYKGRKLSLKVIEIDPAKNKLILSRKAVLDEEADQRKQETLASLQPGQVMEGTVQRLTDFGAFVDIGGVDGLVHVSELAWNRVEHPSEVLSEGDQVQVKVLKVDQDNERISLSIKETQPGPWEKVSEEIQTGDIVTGTVKRLVSFGAFVEVYQGVEGLVHISQISRRHIATPSEELEEGQEVRVKVLDMQPEQKRISLSIKEVEQEETREELKNLDRNNSGMNVTLGDVFGDQLRRLK</sequence>
<dbReference type="PROSITE" id="PS50126">
    <property type="entry name" value="S1"/>
    <property type="match status" value="4"/>
</dbReference>
<dbReference type="InterPro" id="IPR035104">
    <property type="entry name" value="Ribosomal_protein_S1-like"/>
</dbReference>
<comment type="caution">
    <text evidence="5">The sequence shown here is derived from an EMBL/GenBank/DDBJ whole genome shotgun (WGS) entry which is preliminary data.</text>
</comment>
<dbReference type="InterPro" id="IPR012340">
    <property type="entry name" value="NA-bd_OB-fold"/>
</dbReference>
<feature type="domain" description="S1 motif" evidence="4">
    <location>
        <begin position="105"/>
        <end position="170"/>
    </location>
</feature>
<evidence type="ECO:0000256" key="3">
    <source>
        <dbReference type="ARBA" id="ARBA00023274"/>
    </source>
</evidence>
<evidence type="ECO:0000313" key="5">
    <source>
        <dbReference type="EMBL" id="MFD1427782.1"/>
    </source>
</evidence>
<keyword evidence="3" id="KW-0687">Ribonucleoprotein</keyword>
<evidence type="ECO:0000256" key="1">
    <source>
        <dbReference type="ARBA" id="ARBA00006767"/>
    </source>
</evidence>
<dbReference type="PRINTS" id="PR00681">
    <property type="entry name" value="RIBOSOMALS1"/>
</dbReference>
<dbReference type="InterPro" id="IPR050437">
    <property type="entry name" value="Ribos_protein_bS1-like"/>
</dbReference>
<dbReference type="SMART" id="SM00316">
    <property type="entry name" value="S1"/>
    <property type="match status" value="4"/>
</dbReference>
<dbReference type="NCBIfam" id="NF005208">
    <property type="entry name" value="PRK06676.1"/>
    <property type="match status" value="1"/>
</dbReference>
<dbReference type="PANTHER" id="PTHR10724:SF7">
    <property type="entry name" value="SMALL RIBOSOMAL SUBUNIT PROTEIN BS1C"/>
    <property type="match status" value="1"/>
</dbReference>
<dbReference type="InterPro" id="IPR003029">
    <property type="entry name" value="S1_domain"/>
</dbReference>
<dbReference type="Pfam" id="PF00575">
    <property type="entry name" value="S1"/>
    <property type="match status" value="4"/>
</dbReference>
<dbReference type="CDD" id="cd05688">
    <property type="entry name" value="S1_RPS1_repeat_ec3"/>
    <property type="match status" value="1"/>
</dbReference>
<dbReference type="Gene3D" id="2.40.50.140">
    <property type="entry name" value="Nucleic acid-binding proteins"/>
    <property type="match status" value="4"/>
</dbReference>
<comment type="similarity">
    <text evidence="1">Belongs to the bacterial ribosomal protein bS1 family.</text>
</comment>
<feature type="domain" description="S1 motif" evidence="4">
    <location>
        <begin position="18"/>
        <end position="87"/>
    </location>
</feature>
<reference evidence="6" key="1">
    <citation type="journal article" date="2019" name="Int. J. Syst. Evol. Microbiol.">
        <title>The Global Catalogue of Microorganisms (GCM) 10K type strain sequencing project: providing services to taxonomists for standard genome sequencing and annotation.</title>
        <authorList>
            <consortium name="The Broad Institute Genomics Platform"/>
            <consortium name="The Broad Institute Genome Sequencing Center for Infectious Disease"/>
            <person name="Wu L."/>
            <person name="Ma J."/>
        </authorList>
    </citation>
    <scope>NUCLEOTIDE SEQUENCE [LARGE SCALE GENOMIC DNA]</scope>
    <source>
        <strain evidence="6">S1</strain>
    </source>
</reference>
<name>A0ABW4CAK6_9BACL</name>
<keyword evidence="6" id="KW-1185">Reference proteome</keyword>
<dbReference type="CDD" id="cd04465">
    <property type="entry name" value="S1_RPS1_repeat_ec2_hs2"/>
    <property type="match status" value="1"/>
</dbReference>
<evidence type="ECO:0000313" key="6">
    <source>
        <dbReference type="Proteomes" id="UP001597282"/>
    </source>
</evidence>
<protein>
    <submittedName>
        <fullName evidence="5">30S ribosomal protein S1</fullName>
    </submittedName>
</protein>
<organism evidence="5 6">
    <name type="scientific">Kroppenstedtia sanguinis</name>
    <dbReference type="NCBI Taxonomy" id="1380684"/>
    <lineage>
        <taxon>Bacteria</taxon>
        <taxon>Bacillati</taxon>
        <taxon>Bacillota</taxon>
        <taxon>Bacilli</taxon>
        <taxon>Bacillales</taxon>
        <taxon>Thermoactinomycetaceae</taxon>
        <taxon>Kroppenstedtia</taxon>
    </lineage>
</organism>
<gene>
    <name evidence="5" type="primary">rpsA</name>
    <name evidence="5" type="ORF">ACFQ4Y_12800</name>
</gene>
<keyword evidence="2 5" id="KW-0689">Ribosomal protein</keyword>
<dbReference type="Proteomes" id="UP001597282">
    <property type="component" value="Unassembled WGS sequence"/>
</dbReference>
<evidence type="ECO:0000256" key="2">
    <source>
        <dbReference type="ARBA" id="ARBA00022980"/>
    </source>
</evidence>
<dbReference type="CDD" id="cd05687">
    <property type="entry name" value="S1_RPS1_repeat_ec1_hs1"/>
    <property type="match status" value="1"/>
</dbReference>
<dbReference type="SUPFAM" id="SSF50249">
    <property type="entry name" value="Nucleic acid-binding proteins"/>
    <property type="match status" value="4"/>
</dbReference>
<dbReference type="EMBL" id="JBHTNU010000013">
    <property type="protein sequence ID" value="MFD1427782.1"/>
    <property type="molecule type" value="Genomic_DNA"/>
</dbReference>
<proteinExistence type="inferred from homology"/>
<dbReference type="RefSeq" id="WP_380166068.1">
    <property type="nucleotide sequence ID" value="NZ_JBHTNU010000013.1"/>
</dbReference>
<accession>A0ABW4CAK6</accession>
<feature type="domain" description="S1 motif" evidence="4">
    <location>
        <begin position="276"/>
        <end position="345"/>
    </location>
</feature>
<dbReference type="PANTHER" id="PTHR10724">
    <property type="entry name" value="30S RIBOSOMAL PROTEIN S1"/>
    <property type="match status" value="1"/>
</dbReference>